<evidence type="ECO:0000313" key="3">
    <source>
        <dbReference type="Proteomes" id="UP000324479"/>
    </source>
</evidence>
<evidence type="ECO:0000256" key="1">
    <source>
        <dbReference type="SAM" id="Phobius"/>
    </source>
</evidence>
<feature type="transmembrane region" description="Helical" evidence="1">
    <location>
        <begin position="544"/>
        <end position="569"/>
    </location>
</feature>
<feature type="transmembrane region" description="Helical" evidence="1">
    <location>
        <begin position="440"/>
        <end position="466"/>
    </location>
</feature>
<keyword evidence="1" id="KW-0472">Membrane</keyword>
<feature type="transmembrane region" description="Helical" evidence="1">
    <location>
        <begin position="486"/>
        <end position="506"/>
    </location>
</feature>
<sequence length="589" mass="65235">MNETWALTRLCWRRSSAITVPALGYFVMLHALAWIVGRTLGDHVQIHRDVPIWIGFASLPLIALTLALFDLGSQSELTDRSSAYCSWLMRSPLPAWKLAAVPIALKTLWVLAVVGGFSFTAWQLGRPVQHWILSSVILASLFIFICVYAWRPFRGTYTRLILMLIFILPALGWLGLSATVLFDAENPLERFPPLRNFVNLVFPFVVVGVYALSVFLAIRAVQLARCNAGGMPGESVIDAWLNRDHTRAGGTLTTADSQRGTSAISDRWKIGPAAALVRYDLSKLTGAGTRLMAAYWLAVVLGFGLLGPVDLVRMLWSGLALLFATNLLVESLMYSRDRCFLPNLLRVSPLPTSTIVWTRQAVASLIWLVSLLGVPVVLALGWATGRAEVVSDWNRALQTQFGDADAGRGIAVICFFLVLILVVRQTTWTVAAMSTDNLRYLLYSVVGKFAVAFVGFSWFLFHFMQYPSWDAWAQWSWETIARIPRFLPWLLGIKLMIVGVATHRLIASGLTRTSTVAWILITLVALTLAIGAVSWTQFPSERVLLWHCIAVTAILMPASRILAAPICLAGNRHRGAIERLFGRRPGTAM</sequence>
<keyword evidence="3" id="KW-1185">Reference proteome</keyword>
<feature type="transmembrane region" description="Helical" evidence="1">
    <location>
        <begin position="98"/>
        <end position="122"/>
    </location>
</feature>
<feature type="transmembrane region" description="Helical" evidence="1">
    <location>
        <begin position="128"/>
        <end position="148"/>
    </location>
</feature>
<feature type="transmembrane region" description="Helical" evidence="1">
    <location>
        <begin position="409"/>
        <end position="428"/>
    </location>
</feature>
<gene>
    <name evidence="2" type="ORF">FYK55_05800</name>
</gene>
<reference evidence="2 3" key="1">
    <citation type="submission" date="2019-08" db="EMBL/GenBank/DDBJ databases">
        <authorList>
            <person name="Dhanesh K."/>
            <person name="Kumar G."/>
            <person name="Sasikala C."/>
            <person name="Venkata Ramana C."/>
        </authorList>
    </citation>
    <scope>NUCLEOTIDE SEQUENCE [LARGE SCALE GENOMIC DNA]</scope>
    <source>
        <strain evidence="2 3">JC645</strain>
    </source>
</reference>
<keyword evidence="1" id="KW-0812">Transmembrane</keyword>
<proteinExistence type="predicted"/>
<feature type="transmembrane region" description="Helical" evidence="1">
    <location>
        <begin position="291"/>
        <end position="309"/>
    </location>
</feature>
<evidence type="ECO:0000313" key="2">
    <source>
        <dbReference type="EMBL" id="KAA5545186.1"/>
    </source>
</evidence>
<dbReference type="EMBL" id="VWOX01000003">
    <property type="protein sequence ID" value="KAA5545186.1"/>
    <property type="molecule type" value="Genomic_DNA"/>
</dbReference>
<keyword evidence="1" id="KW-1133">Transmembrane helix</keyword>
<dbReference type="AlphaFoldDB" id="A0A5M6DFK0"/>
<accession>A0A5M6DFK0</accession>
<organism evidence="2 3">
    <name type="scientific">Roseiconus nitratireducens</name>
    <dbReference type="NCBI Taxonomy" id="2605748"/>
    <lineage>
        <taxon>Bacteria</taxon>
        <taxon>Pseudomonadati</taxon>
        <taxon>Planctomycetota</taxon>
        <taxon>Planctomycetia</taxon>
        <taxon>Pirellulales</taxon>
        <taxon>Pirellulaceae</taxon>
        <taxon>Roseiconus</taxon>
    </lineage>
</organism>
<dbReference type="RefSeq" id="WP_150075454.1">
    <property type="nucleotide sequence ID" value="NZ_VWOX01000003.1"/>
</dbReference>
<feature type="transmembrane region" description="Helical" evidence="1">
    <location>
        <begin position="518"/>
        <end position="538"/>
    </location>
</feature>
<name>A0A5M6DFK0_9BACT</name>
<feature type="transmembrane region" description="Helical" evidence="1">
    <location>
        <begin position="52"/>
        <end position="71"/>
    </location>
</feature>
<feature type="transmembrane region" description="Helical" evidence="1">
    <location>
        <begin position="201"/>
        <end position="221"/>
    </location>
</feature>
<feature type="transmembrane region" description="Helical" evidence="1">
    <location>
        <begin position="160"/>
        <end position="181"/>
    </location>
</feature>
<comment type="caution">
    <text evidence="2">The sequence shown here is derived from an EMBL/GenBank/DDBJ whole genome shotgun (WGS) entry which is preliminary data.</text>
</comment>
<feature type="transmembrane region" description="Helical" evidence="1">
    <location>
        <begin position="356"/>
        <end position="383"/>
    </location>
</feature>
<protein>
    <submittedName>
        <fullName evidence="2">Uncharacterized protein</fullName>
    </submittedName>
</protein>
<dbReference type="Proteomes" id="UP000324479">
    <property type="component" value="Unassembled WGS sequence"/>
</dbReference>
<feature type="transmembrane region" description="Helical" evidence="1">
    <location>
        <begin position="315"/>
        <end position="335"/>
    </location>
</feature>
<feature type="transmembrane region" description="Helical" evidence="1">
    <location>
        <begin position="20"/>
        <end position="40"/>
    </location>
</feature>